<evidence type="ECO:0000313" key="3">
    <source>
        <dbReference type="Proteomes" id="UP001377692"/>
    </source>
</evidence>
<comment type="caution">
    <text evidence="2">The sequence shown here is derived from an EMBL/GenBank/DDBJ whole genome shotgun (WGS) entry which is preliminary data.</text>
</comment>
<accession>A0ABU8R9G2</accession>
<feature type="transmembrane region" description="Helical" evidence="1">
    <location>
        <begin position="228"/>
        <end position="249"/>
    </location>
</feature>
<keyword evidence="1" id="KW-0472">Membrane</keyword>
<sequence length="350" mass="38872">MIYIVGWGIMLLGLMVSEVVKNRSRIPAAVVIAFVAILAIFRGAVGTDTNTYEFLLESVDPAAFSGGVEPLFMVSGWLFKTVTGSAVGAVRLFALVLFGVLFYFLLHSNRNERFFLLSFFLPSFIYQYSMNTLRLGLASAVLLLVFQYIRRYRYSQRAALSIVALAFHYSSLFNLGFLLALRMRWTRWASMLGFAVFVVCALLVVLLNNDYFLMKLNAYQQVASPGRFSGLSKVVLIAVMLLAVIASRMPRPDKFKLLVLAVLLTAASFGLATVSYAGLRFLDLLSFSLPLAVMVVYNDNDLEFDWAIKLGLSLVGLISVVASYRNYLQESGQGPSPFLPYHFLDLLGGV</sequence>
<keyword evidence="1" id="KW-0812">Transmembrane</keyword>
<feature type="transmembrane region" description="Helical" evidence="1">
    <location>
        <begin position="158"/>
        <end position="181"/>
    </location>
</feature>
<feature type="transmembrane region" description="Helical" evidence="1">
    <location>
        <begin position="255"/>
        <end position="274"/>
    </location>
</feature>
<keyword evidence="3" id="KW-1185">Reference proteome</keyword>
<feature type="transmembrane region" description="Helical" evidence="1">
    <location>
        <begin position="61"/>
        <end position="79"/>
    </location>
</feature>
<organism evidence="2 3">
    <name type="scientific">Pseudomonas kermanshahensis</name>
    <dbReference type="NCBI Taxonomy" id="2745482"/>
    <lineage>
        <taxon>Bacteria</taxon>
        <taxon>Pseudomonadati</taxon>
        <taxon>Pseudomonadota</taxon>
        <taxon>Gammaproteobacteria</taxon>
        <taxon>Pseudomonadales</taxon>
        <taxon>Pseudomonadaceae</taxon>
        <taxon>Pseudomonas</taxon>
    </lineage>
</organism>
<dbReference type="EMBL" id="JBBHLD010000016">
    <property type="protein sequence ID" value="MEJ5906517.1"/>
    <property type="molecule type" value="Genomic_DNA"/>
</dbReference>
<feature type="transmembrane region" description="Helical" evidence="1">
    <location>
        <begin position="187"/>
        <end position="207"/>
    </location>
</feature>
<protein>
    <submittedName>
        <fullName evidence="2">EpsG family protein</fullName>
    </submittedName>
</protein>
<feature type="transmembrane region" description="Helical" evidence="1">
    <location>
        <begin position="24"/>
        <end position="41"/>
    </location>
</feature>
<dbReference type="Proteomes" id="UP001377692">
    <property type="component" value="Unassembled WGS sequence"/>
</dbReference>
<dbReference type="RefSeq" id="WP_339550125.1">
    <property type="nucleotide sequence ID" value="NZ_JBBHLD010000016.1"/>
</dbReference>
<gene>
    <name evidence="2" type="ORF">V7V80_17680</name>
</gene>
<evidence type="ECO:0000256" key="1">
    <source>
        <dbReference type="SAM" id="Phobius"/>
    </source>
</evidence>
<dbReference type="InterPro" id="IPR049458">
    <property type="entry name" value="EpsG-like"/>
</dbReference>
<feature type="transmembrane region" description="Helical" evidence="1">
    <location>
        <begin position="125"/>
        <end position="146"/>
    </location>
</feature>
<dbReference type="Pfam" id="PF14897">
    <property type="entry name" value="EpsG"/>
    <property type="match status" value="1"/>
</dbReference>
<keyword evidence="1" id="KW-1133">Transmembrane helix</keyword>
<reference evidence="2 3" key="1">
    <citation type="submission" date="2024-02" db="EMBL/GenBank/DDBJ databases">
        <title>Identification of pathogenicity and growth-promoting functions of Pseudomonas putida variants.</title>
        <authorList>
            <person name="Sun J."/>
        </authorList>
    </citation>
    <scope>NUCLEOTIDE SEQUENCE [LARGE SCALE GENOMIC DNA]</scope>
    <source>
        <strain evidence="2 3">A04</strain>
    </source>
</reference>
<proteinExistence type="predicted"/>
<evidence type="ECO:0000313" key="2">
    <source>
        <dbReference type="EMBL" id="MEJ5906517.1"/>
    </source>
</evidence>
<name>A0ABU8R9G2_9PSED</name>
<feature type="transmembrane region" description="Helical" evidence="1">
    <location>
        <begin position="86"/>
        <end position="105"/>
    </location>
</feature>